<dbReference type="GO" id="GO:0031146">
    <property type="term" value="P:SCF-dependent proteasomal ubiquitin-dependent protein catabolic process"/>
    <property type="evidence" value="ECO:0007669"/>
    <property type="project" value="TreeGrafter"/>
</dbReference>
<comment type="caution">
    <text evidence="2">The sequence shown here is derived from an EMBL/GenBank/DDBJ whole genome shotgun (WGS) entry which is preliminary data.</text>
</comment>
<proteinExistence type="predicted"/>
<reference evidence="2 3" key="1">
    <citation type="submission" date="2023-10" db="EMBL/GenBank/DDBJ databases">
        <authorList>
            <person name="Maclean D."/>
            <person name="Macfadyen A."/>
        </authorList>
    </citation>
    <scope>NUCLEOTIDE SEQUENCE [LARGE SCALE GENOMIC DNA]</scope>
</reference>
<dbReference type="GO" id="GO:0005930">
    <property type="term" value="C:axoneme"/>
    <property type="evidence" value="ECO:0007669"/>
    <property type="project" value="UniProtKB-SubCell"/>
</dbReference>
<dbReference type="PANTHER" id="PTHR13318:SF190">
    <property type="entry name" value="PARTNER OF PAIRED, ISOFORM B"/>
    <property type="match status" value="1"/>
</dbReference>
<dbReference type="InterPro" id="IPR032675">
    <property type="entry name" value="LRR_dom_sf"/>
</dbReference>
<dbReference type="Gene3D" id="3.80.10.10">
    <property type="entry name" value="Ribonuclease Inhibitor"/>
    <property type="match status" value="1"/>
</dbReference>
<evidence type="ECO:0000313" key="2">
    <source>
        <dbReference type="EMBL" id="CAK0784531.1"/>
    </source>
</evidence>
<keyword evidence="3" id="KW-1185">Reference proteome</keyword>
<dbReference type="PANTHER" id="PTHR13318">
    <property type="entry name" value="PARTNER OF PAIRED, ISOFORM B-RELATED"/>
    <property type="match status" value="1"/>
</dbReference>
<gene>
    <name evidence="2" type="ORF">CVIRNUC_007735</name>
</gene>
<evidence type="ECO:0000313" key="3">
    <source>
        <dbReference type="Proteomes" id="UP001314263"/>
    </source>
</evidence>
<dbReference type="EMBL" id="CAUYUE010000010">
    <property type="protein sequence ID" value="CAK0784531.1"/>
    <property type="molecule type" value="Genomic_DNA"/>
</dbReference>
<accession>A0AAV1IAY2</accession>
<evidence type="ECO:0000256" key="1">
    <source>
        <dbReference type="ARBA" id="ARBA00004430"/>
    </source>
</evidence>
<dbReference type="Proteomes" id="UP001314263">
    <property type="component" value="Unassembled WGS sequence"/>
</dbReference>
<protein>
    <recommendedName>
        <fullName evidence="4">F-box domain-containing protein</fullName>
    </recommendedName>
</protein>
<dbReference type="AlphaFoldDB" id="A0AAV1IAY2"/>
<organism evidence="2 3">
    <name type="scientific">Coccomyxa viridis</name>
    <dbReference type="NCBI Taxonomy" id="1274662"/>
    <lineage>
        <taxon>Eukaryota</taxon>
        <taxon>Viridiplantae</taxon>
        <taxon>Chlorophyta</taxon>
        <taxon>core chlorophytes</taxon>
        <taxon>Trebouxiophyceae</taxon>
        <taxon>Trebouxiophyceae incertae sedis</taxon>
        <taxon>Coccomyxaceae</taxon>
        <taxon>Coccomyxa</taxon>
    </lineage>
</organism>
<evidence type="ECO:0008006" key="4">
    <source>
        <dbReference type="Google" id="ProtNLM"/>
    </source>
</evidence>
<name>A0AAV1IAY2_9CHLO</name>
<dbReference type="SUPFAM" id="SSF52047">
    <property type="entry name" value="RNI-like"/>
    <property type="match status" value="1"/>
</dbReference>
<sequence>MTSVIYMPHVPFTSPHVAPLELAHFPANDSLWNFLPPDTLALVASHLKPRYIAAARETCKAWRHGISRGVITLAPNVQSPSGGRIGSVASYYLYAALRWQDMPMLLAVFDSCRVLDLRTATVSLGCAHLLRGAPSLECLRLRSDFFSVEEGASKYEELRQFITVLPASIQRVELDLRWDAKEFPAALDRSSHLKPLPAGVEVDTLHINSAHFQLRHMDSVTAFGALRVLRIERLAFVGAHMDDAAFALIGRLTHLAELALNVVLSGITDEGFLAGLESLHSLRYLELFSVRQMSDTALEVLCANWGQLGSLRLASCERLTDRALLAMSGLPALYHLFLSGNQSFSHGLMSALKQRIKLATFRQCGDLSVCIYGSLPPAAG</sequence>
<dbReference type="SUPFAM" id="SSF81383">
    <property type="entry name" value="F-box domain"/>
    <property type="match status" value="1"/>
</dbReference>
<dbReference type="GO" id="GO:0019005">
    <property type="term" value="C:SCF ubiquitin ligase complex"/>
    <property type="evidence" value="ECO:0007669"/>
    <property type="project" value="TreeGrafter"/>
</dbReference>
<dbReference type="InterPro" id="IPR036047">
    <property type="entry name" value="F-box-like_dom_sf"/>
</dbReference>
<comment type="subcellular location">
    <subcellularLocation>
        <location evidence="1">Cytoplasm</location>
        <location evidence="1">Cytoskeleton</location>
        <location evidence="1">Cilium axoneme</location>
    </subcellularLocation>
</comment>